<sequence length="525" mass="59678">MKLKEMSLTMAMMFSASCFHHAQAKEEKKSPNILFVAVDDLNDWIGAMGDKGHPDAITPNLDRLAARGVYFTNNHANTTACTPSRLSVMTGMGAVSTGCYTNKSGVRNENLFEESIPLSSYLRQQGYHTMGCGKIEGHALKGYDKRYPQTKMWDERLPRSFRINSETLKDAAGYGDVDFYPFPMGGSDIKKHNASYKGFSLCAGPIDRDYIPGGKMPDELTVAWAIDKLHKDYEKPFMLGVGFVRPHVPYTAPREFFDLYPIDKIHVPEDPKGEMDDIPLFGKAMAYGCFDPCDERMVRELGPDYRRKLVQGYLASVTFMDAQLGKLLDALDKSDYAENTIICLWSDHGQHLGEKHSWRKQDLWQEATNCPMLWVVPGVTKGGKVCKEPTSLIDIYPTMVSLCGNDPVSRLDGTSLIPQLKNVKSKRSYPALSSWSFGSHSLRGVRYHYIRYYDGSEELYDCKNDYAEHRNLASNPKYAKVIKRMKKFLPKDKYQPTDKNQEFHNYLDRVDRWTKDPASLPDYLK</sequence>
<organism evidence="1 2">
    <name type="scientific">Halosquirtibacter laminarini</name>
    <dbReference type="NCBI Taxonomy" id="3374600"/>
    <lineage>
        <taxon>Bacteria</taxon>
        <taxon>Pseudomonadati</taxon>
        <taxon>Bacteroidota</taxon>
        <taxon>Bacteroidia</taxon>
        <taxon>Marinilabiliales</taxon>
        <taxon>Prolixibacteraceae</taxon>
        <taxon>Halosquirtibacter</taxon>
    </lineage>
</organism>
<accession>A0AC61NH78</accession>
<dbReference type="Proteomes" id="UP000826212">
    <property type="component" value="Chromosome"/>
</dbReference>
<evidence type="ECO:0000313" key="1">
    <source>
        <dbReference type="EMBL" id="QZE15013.1"/>
    </source>
</evidence>
<proteinExistence type="predicted"/>
<dbReference type="EMBL" id="CP081303">
    <property type="protein sequence ID" value="QZE15013.1"/>
    <property type="molecule type" value="Genomic_DNA"/>
</dbReference>
<keyword evidence="2" id="KW-1185">Reference proteome</keyword>
<gene>
    <name evidence="1" type="ORF">K4L44_04070</name>
</gene>
<evidence type="ECO:0000313" key="2">
    <source>
        <dbReference type="Proteomes" id="UP000826212"/>
    </source>
</evidence>
<protein>
    <submittedName>
        <fullName evidence="1">Sulfatase</fullName>
    </submittedName>
</protein>
<reference evidence="1" key="1">
    <citation type="submission" date="2021-08" db="EMBL/GenBank/DDBJ databases">
        <title>Novel anaerobic bacterium isolated from sea squirt in East Sea, Republic of Korea.</title>
        <authorList>
            <person name="Nguyen T.H."/>
            <person name="Li Z."/>
            <person name="Lee Y.-J."/>
            <person name="Ko J."/>
            <person name="Kim S.-G."/>
        </authorList>
    </citation>
    <scope>NUCLEOTIDE SEQUENCE</scope>
    <source>
        <strain evidence="1">KCTC 25031</strain>
    </source>
</reference>
<name>A0AC61NH78_9BACT</name>